<keyword evidence="17" id="KW-1133">Transmembrane helix</keyword>
<evidence type="ECO:0000256" key="1">
    <source>
        <dbReference type="ARBA" id="ARBA00004370"/>
    </source>
</evidence>
<keyword evidence="17" id="KW-0812">Transmembrane</keyword>
<dbReference type="EMBL" id="OX459124">
    <property type="protein sequence ID" value="CAI9111875.1"/>
    <property type="molecule type" value="Genomic_DNA"/>
</dbReference>
<keyword evidence="5" id="KW-0479">Metal-binding</keyword>
<comment type="subunit">
    <text evidence="3">Monomer.</text>
</comment>
<feature type="domain" description="DAGKc" evidence="18">
    <location>
        <begin position="385"/>
        <end position="524"/>
    </location>
</feature>
<comment type="similarity">
    <text evidence="2 15">Belongs to the eukaryotic diacylglycerol kinase family.</text>
</comment>
<dbReference type="Pfam" id="PF00130">
    <property type="entry name" value="C1_1"/>
    <property type="match status" value="1"/>
</dbReference>
<evidence type="ECO:0000313" key="19">
    <source>
        <dbReference type="EMBL" id="CAI9111875.1"/>
    </source>
</evidence>
<keyword evidence="13" id="KW-0346">Stress response</keyword>
<dbReference type="PANTHER" id="PTHR11255:SF54">
    <property type="entry name" value="DIACYLGLYCEROL KINASE THETA"/>
    <property type="match status" value="1"/>
</dbReference>
<dbReference type="GO" id="GO:0016020">
    <property type="term" value="C:membrane"/>
    <property type="evidence" value="ECO:0007669"/>
    <property type="project" value="UniProtKB-SubCell"/>
</dbReference>
<keyword evidence="9 15" id="KW-0418">Kinase</keyword>
<feature type="region of interest" description="Disordered" evidence="16">
    <location>
        <begin position="285"/>
        <end position="306"/>
    </location>
</feature>
<dbReference type="Pfam" id="PF00609">
    <property type="entry name" value="DAGK_acc"/>
    <property type="match status" value="1"/>
</dbReference>
<dbReference type="InterPro" id="IPR046349">
    <property type="entry name" value="C1-like_sf"/>
</dbReference>
<dbReference type="SMART" id="SM00109">
    <property type="entry name" value="C1"/>
    <property type="match status" value="2"/>
</dbReference>
<dbReference type="GO" id="GO:0004143">
    <property type="term" value="F:ATP-dependent diacylglycerol kinase activity"/>
    <property type="evidence" value="ECO:0007669"/>
    <property type="project" value="UniProtKB-EC"/>
</dbReference>
<keyword evidence="14 17" id="KW-0472">Membrane</keyword>
<sequence length="756" mass="83298">MEDFRESEFQPFSWISKNPSEMGESWLFIISCLIAGLVGILTILYTAFQWRRNINLTWTKAIARSKKSPKTKNKVPVAPHTWVLESGSRGKSLNCCVCLKSMSPSQALASMGSSDSFIHHCSICGSAAHLSCSPHAHKDCKCVSMVGFEHVLHQWALRWADVTDQPDDSSFCSYCEEPCSSSFLGGSPIWCCLWCQRLVHVDCHSNMSNENGDICDLGPFRRLILSPLYVKELNKGGFLSSITHGANEIASSVRASIRNQGKKHKHGKEVPLEIANGSVFSDTSTESIADVSPRVNGRPDMSPRVNGIADVNTRANGSPRVNGYHLAEENCNGGIGLDGLEPLHNGEVKKLESKPSFKRSLSNNQKDDFQVARQNQRYELIDLPPDARPLLVFINKKSGAQRGDTLRLRLNLLLNPAQVVELSSAQGPEVGLYLFRKVPHFRVLVCGGDGTVGWVLNAIDKHNFVSPPPVAVLPAGTGNDLARVLSWGGGLGAVERQGGLCPLLNHIENAAVTILDRWKVSILNQQGKQLDAPKFMNNYLGVGCDAKVALDIHNLREENPEKFYNQFMNKVLYAREGARSIMDRTFADFPWQVRVEVDGVEIEVPEDAEGVLVANIGSYMGGVDLWHNEDETHDNFGPQSMHDKMLEVVSISGTWHLGKLQVGLSRARRLAQGRSIKIQLFAGLPVQVDGEPWFQPTCTLAISHHGQAFMLRRTAEEPLGHAAAIVTDVLESAESNHVINASQKRALLQEMALRLS</sequence>
<dbReference type="GO" id="GO:0008270">
    <property type="term" value="F:zinc ion binding"/>
    <property type="evidence" value="ECO:0007669"/>
    <property type="project" value="UniProtKB-KW"/>
</dbReference>
<protein>
    <recommendedName>
        <fullName evidence="15">Diacylglycerol kinase</fullName>
        <shortName evidence="15">DAG kinase</shortName>
        <ecNumber evidence="15">2.7.1.107</ecNumber>
    </recommendedName>
</protein>
<dbReference type="SMART" id="SM00045">
    <property type="entry name" value="DAGKa"/>
    <property type="match status" value="1"/>
</dbReference>
<keyword evidence="12 15" id="KW-0067">ATP-binding</keyword>
<evidence type="ECO:0000256" key="6">
    <source>
        <dbReference type="ARBA" id="ARBA00022737"/>
    </source>
</evidence>
<dbReference type="Proteomes" id="UP001161247">
    <property type="component" value="Chromosome 7"/>
</dbReference>
<organism evidence="19 20">
    <name type="scientific">Oldenlandia corymbosa var. corymbosa</name>
    <dbReference type="NCBI Taxonomy" id="529605"/>
    <lineage>
        <taxon>Eukaryota</taxon>
        <taxon>Viridiplantae</taxon>
        <taxon>Streptophyta</taxon>
        <taxon>Embryophyta</taxon>
        <taxon>Tracheophyta</taxon>
        <taxon>Spermatophyta</taxon>
        <taxon>Magnoliopsida</taxon>
        <taxon>eudicotyledons</taxon>
        <taxon>Gunneridae</taxon>
        <taxon>Pentapetalae</taxon>
        <taxon>asterids</taxon>
        <taxon>lamiids</taxon>
        <taxon>Gentianales</taxon>
        <taxon>Rubiaceae</taxon>
        <taxon>Rubioideae</taxon>
        <taxon>Spermacoceae</taxon>
        <taxon>Hedyotis-Oldenlandia complex</taxon>
        <taxon>Oldenlandia</taxon>
    </lineage>
</organism>
<dbReference type="Gene3D" id="3.30.60.20">
    <property type="match status" value="1"/>
</dbReference>
<feature type="transmembrane region" description="Helical" evidence="17">
    <location>
        <begin position="26"/>
        <end position="48"/>
    </location>
</feature>
<dbReference type="AlphaFoldDB" id="A0AAV1DVL8"/>
<dbReference type="FunFam" id="3.30.60.20:FF:000027">
    <property type="entry name" value="Diacylglycerol kinase"/>
    <property type="match status" value="1"/>
</dbReference>
<keyword evidence="4 15" id="KW-0808">Transferase</keyword>
<evidence type="ECO:0000256" key="14">
    <source>
        <dbReference type="ARBA" id="ARBA00023136"/>
    </source>
</evidence>
<dbReference type="InterPro" id="IPR017438">
    <property type="entry name" value="ATP-NAD_kinase_N"/>
</dbReference>
<comment type="subcellular location">
    <subcellularLocation>
        <location evidence="1">Membrane</location>
    </subcellularLocation>
</comment>
<evidence type="ECO:0000259" key="18">
    <source>
        <dbReference type="PROSITE" id="PS50146"/>
    </source>
</evidence>
<keyword evidence="10" id="KW-0611">Plant defense</keyword>
<dbReference type="EC" id="2.7.1.107" evidence="15"/>
<evidence type="ECO:0000256" key="11">
    <source>
        <dbReference type="ARBA" id="ARBA00022833"/>
    </source>
</evidence>
<reference evidence="19" key="1">
    <citation type="submission" date="2023-03" db="EMBL/GenBank/DDBJ databases">
        <authorList>
            <person name="Julca I."/>
        </authorList>
    </citation>
    <scope>NUCLEOTIDE SEQUENCE</scope>
</reference>
<evidence type="ECO:0000256" key="2">
    <source>
        <dbReference type="ARBA" id="ARBA00009280"/>
    </source>
</evidence>
<dbReference type="InterPro" id="IPR001206">
    <property type="entry name" value="Diacylglycerol_kinase_cat_dom"/>
</dbReference>
<evidence type="ECO:0000256" key="17">
    <source>
        <dbReference type="SAM" id="Phobius"/>
    </source>
</evidence>
<keyword evidence="11" id="KW-0862">Zinc</keyword>
<evidence type="ECO:0000256" key="3">
    <source>
        <dbReference type="ARBA" id="ARBA00011245"/>
    </source>
</evidence>
<proteinExistence type="inferred from homology"/>
<dbReference type="SUPFAM" id="SSF57889">
    <property type="entry name" value="Cysteine-rich domain"/>
    <property type="match status" value="1"/>
</dbReference>
<dbReference type="SMART" id="SM00046">
    <property type="entry name" value="DAGKc"/>
    <property type="match status" value="1"/>
</dbReference>
<dbReference type="PROSITE" id="PS50146">
    <property type="entry name" value="DAGK"/>
    <property type="match status" value="1"/>
</dbReference>
<evidence type="ECO:0000256" key="13">
    <source>
        <dbReference type="ARBA" id="ARBA00023016"/>
    </source>
</evidence>
<evidence type="ECO:0000256" key="12">
    <source>
        <dbReference type="ARBA" id="ARBA00022840"/>
    </source>
</evidence>
<accession>A0AAV1DVL8</accession>
<evidence type="ECO:0000256" key="16">
    <source>
        <dbReference type="SAM" id="MobiDB-lite"/>
    </source>
</evidence>
<dbReference type="InterPro" id="IPR002219">
    <property type="entry name" value="PKC_DAG/PE"/>
</dbReference>
<evidence type="ECO:0000256" key="7">
    <source>
        <dbReference type="ARBA" id="ARBA00022741"/>
    </source>
</evidence>
<dbReference type="InterPro" id="IPR016064">
    <property type="entry name" value="NAD/diacylglycerol_kinase_sf"/>
</dbReference>
<comment type="catalytic activity">
    <reaction evidence="15">
        <text>a 1,2-diacyl-sn-glycerol + ATP = a 1,2-diacyl-sn-glycero-3-phosphate + ADP + H(+)</text>
        <dbReference type="Rhea" id="RHEA:10272"/>
        <dbReference type="ChEBI" id="CHEBI:15378"/>
        <dbReference type="ChEBI" id="CHEBI:17815"/>
        <dbReference type="ChEBI" id="CHEBI:30616"/>
        <dbReference type="ChEBI" id="CHEBI:58608"/>
        <dbReference type="ChEBI" id="CHEBI:456216"/>
        <dbReference type="EC" id="2.7.1.107"/>
    </reaction>
</comment>
<evidence type="ECO:0000256" key="5">
    <source>
        <dbReference type="ARBA" id="ARBA00022723"/>
    </source>
</evidence>
<gene>
    <name evidence="19" type="ORF">OLC1_LOCUS19163</name>
</gene>
<evidence type="ECO:0000256" key="15">
    <source>
        <dbReference type="RuleBase" id="RU361128"/>
    </source>
</evidence>
<dbReference type="Pfam" id="PF00781">
    <property type="entry name" value="DAGK_cat"/>
    <property type="match status" value="1"/>
</dbReference>
<dbReference type="CDD" id="cd20805">
    <property type="entry name" value="C1_DGK_rpt2"/>
    <property type="match status" value="1"/>
</dbReference>
<dbReference type="SUPFAM" id="SSF111331">
    <property type="entry name" value="NAD kinase/diacylglycerol kinase-like"/>
    <property type="match status" value="1"/>
</dbReference>
<evidence type="ECO:0000256" key="9">
    <source>
        <dbReference type="ARBA" id="ARBA00022777"/>
    </source>
</evidence>
<dbReference type="FunFam" id="2.60.200.40:FF:000006">
    <property type="entry name" value="Diacylglycerol kinase"/>
    <property type="match status" value="1"/>
</dbReference>
<name>A0AAV1DVL8_OLDCO</name>
<dbReference type="InterPro" id="IPR037607">
    <property type="entry name" value="DGK"/>
</dbReference>
<dbReference type="PANTHER" id="PTHR11255">
    <property type="entry name" value="DIACYLGLYCEROL KINASE"/>
    <property type="match status" value="1"/>
</dbReference>
<dbReference type="Gene3D" id="2.60.200.40">
    <property type="match status" value="1"/>
</dbReference>
<evidence type="ECO:0000256" key="4">
    <source>
        <dbReference type="ARBA" id="ARBA00022679"/>
    </source>
</evidence>
<dbReference type="FunFam" id="3.40.50.10330:FF:000006">
    <property type="entry name" value="Diacylglycerol kinase"/>
    <property type="match status" value="1"/>
</dbReference>
<dbReference type="Gene3D" id="3.40.50.10330">
    <property type="entry name" value="Probable inorganic polyphosphate/atp-NAD kinase, domain 1"/>
    <property type="match status" value="1"/>
</dbReference>
<keyword evidence="6" id="KW-0677">Repeat</keyword>
<evidence type="ECO:0000313" key="20">
    <source>
        <dbReference type="Proteomes" id="UP001161247"/>
    </source>
</evidence>
<dbReference type="GO" id="GO:0007200">
    <property type="term" value="P:phospholipase C-activating G protein-coupled receptor signaling pathway"/>
    <property type="evidence" value="ECO:0007669"/>
    <property type="project" value="InterPro"/>
</dbReference>
<keyword evidence="8" id="KW-0863">Zinc-finger</keyword>
<keyword evidence="20" id="KW-1185">Reference proteome</keyword>
<dbReference type="InterPro" id="IPR000756">
    <property type="entry name" value="Diacylglycerol_kin_accessory"/>
</dbReference>
<keyword evidence="7 15" id="KW-0547">Nucleotide-binding</keyword>
<dbReference type="GO" id="GO:0006952">
    <property type="term" value="P:defense response"/>
    <property type="evidence" value="ECO:0007669"/>
    <property type="project" value="UniProtKB-KW"/>
</dbReference>
<evidence type="ECO:0000256" key="10">
    <source>
        <dbReference type="ARBA" id="ARBA00022821"/>
    </source>
</evidence>
<dbReference type="GO" id="GO:0005524">
    <property type="term" value="F:ATP binding"/>
    <property type="evidence" value="ECO:0007669"/>
    <property type="project" value="UniProtKB-KW"/>
</dbReference>
<evidence type="ECO:0000256" key="8">
    <source>
        <dbReference type="ARBA" id="ARBA00022771"/>
    </source>
</evidence>